<dbReference type="AlphaFoldDB" id="A0A8F4YNC1"/>
<dbReference type="Pfam" id="PF00662">
    <property type="entry name" value="Proton_antipo_N"/>
    <property type="match status" value="1"/>
</dbReference>
<feature type="transmembrane region" description="Helical" evidence="17">
    <location>
        <begin position="112"/>
        <end position="131"/>
    </location>
</feature>
<feature type="transmembrane region" description="Helical" evidence="17">
    <location>
        <begin position="559"/>
        <end position="577"/>
    </location>
</feature>
<dbReference type="PANTHER" id="PTHR42829:SF2">
    <property type="entry name" value="NADH-UBIQUINONE OXIDOREDUCTASE CHAIN 5"/>
    <property type="match status" value="1"/>
</dbReference>
<evidence type="ECO:0000256" key="5">
    <source>
        <dbReference type="ARBA" id="ARBA00022448"/>
    </source>
</evidence>
<evidence type="ECO:0000256" key="13">
    <source>
        <dbReference type="ARBA" id="ARBA00023075"/>
    </source>
</evidence>
<feature type="transmembrane region" description="Helical" evidence="17">
    <location>
        <begin position="218"/>
        <end position="238"/>
    </location>
</feature>
<evidence type="ECO:0000256" key="4">
    <source>
        <dbReference type="ARBA" id="ARBA00021096"/>
    </source>
</evidence>
<keyword evidence="6" id="KW-0679">Respiratory chain</keyword>
<feature type="transmembrane region" description="Helical" evidence="17">
    <location>
        <begin position="152"/>
        <end position="172"/>
    </location>
</feature>
<evidence type="ECO:0000256" key="11">
    <source>
        <dbReference type="ARBA" id="ARBA00022989"/>
    </source>
</evidence>
<comment type="function">
    <text evidence="17">Core subunit of the mitochondrial membrane respiratory chain NADH dehydrogenase (Complex I) which catalyzes electron transfer from NADH through the respiratory chain, using ubiquinone as an electron acceptor. Essential for the catalytic activity and assembly of complex I.</text>
</comment>
<dbReference type="GO" id="GO:0015990">
    <property type="term" value="P:electron transport coupled proton transport"/>
    <property type="evidence" value="ECO:0007669"/>
    <property type="project" value="TreeGrafter"/>
</dbReference>
<dbReference type="GO" id="GO:0042773">
    <property type="term" value="P:ATP synthesis coupled electron transport"/>
    <property type="evidence" value="ECO:0007669"/>
    <property type="project" value="InterPro"/>
</dbReference>
<keyword evidence="8" id="KW-0999">Mitochondrion inner membrane</keyword>
<dbReference type="EC" id="7.1.1.2" evidence="3 17"/>
<evidence type="ECO:0000259" key="18">
    <source>
        <dbReference type="Pfam" id="PF00361"/>
    </source>
</evidence>
<evidence type="ECO:0000256" key="16">
    <source>
        <dbReference type="ARBA" id="ARBA00049551"/>
    </source>
</evidence>
<feature type="transmembrane region" description="Helical" evidence="17">
    <location>
        <begin position="299"/>
        <end position="319"/>
    </location>
</feature>
<evidence type="ECO:0000256" key="14">
    <source>
        <dbReference type="ARBA" id="ARBA00023128"/>
    </source>
</evidence>
<comment type="function">
    <text evidence="1">Core subunit of the mitochondrial membrane respiratory chain NADH dehydrogenase (Complex I) that is believed to belong to the minimal assembly required for catalysis. Complex I functions in the transfer of electrons from NADH to the respiratory chain. The immediate electron acceptor for the enzyme is believed to be ubiquinone.</text>
</comment>
<feature type="transmembrane region" description="Helical" evidence="17">
    <location>
        <begin position="57"/>
        <end position="75"/>
    </location>
</feature>
<evidence type="ECO:0000256" key="1">
    <source>
        <dbReference type="ARBA" id="ARBA00003257"/>
    </source>
</evidence>
<dbReference type="Pfam" id="PF06455">
    <property type="entry name" value="NADH5_C"/>
    <property type="match status" value="1"/>
</dbReference>
<comment type="similarity">
    <text evidence="17">Belongs to the complex I subunit 5 family.</text>
</comment>
<feature type="transmembrane region" description="Helical" evidence="17">
    <location>
        <begin position="184"/>
        <end position="206"/>
    </location>
</feature>
<evidence type="ECO:0000259" key="20">
    <source>
        <dbReference type="Pfam" id="PF06455"/>
    </source>
</evidence>
<feature type="transmembrane region" description="Helical" evidence="17">
    <location>
        <begin position="12"/>
        <end position="37"/>
    </location>
</feature>
<dbReference type="GO" id="GO:0003954">
    <property type="term" value="F:NADH dehydrogenase activity"/>
    <property type="evidence" value="ECO:0007669"/>
    <property type="project" value="TreeGrafter"/>
</dbReference>
<accession>A0A8F4YNC1</accession>
<feature type="transmembrane region" description="Helical" evidence="17">
    <location>
        <begin position="273"/>
        <end position="293"/>
    </location>
</feature>
<dbReference type="InterPro" id="IPR010934">
    <property type="entry name" value="NADH_DH_su5_C"/>
</dbReference>
<evidence type="ECO:0000256" key="9">
    <source>
        <dbReference type="ARBA" id="ARBA00022967"/>
    </source>
</evidence>
<dbReference type="Pfam" id="PF00361">
    <property type="entry name" value="Proton_antipo_M"/>
    <property type="match status" value="1"/>
</dbReference>
<dbReference type="InterPro" id="IPR001516">
    <property type="entry name" value="Proton_antipo_N"/>
</dbReference>
<dbReference type="InterPro" id="IPR003945">
    <property type="entry name" value="NU5C-like"/>
</dbReference>
<comment type="subcellular location">
    <subcellularLocation>
        <location evidence="2">Mitochondrion inner membrane</location>
        <topology evidence="2">Multi-pass membrane protein</topology>
    </subcellularLocation>
</comment>
<proteinExistence type="inferred from homology"/>
<keyword evidence="9" id="KW-1278">Translocase</keyword>
<evidence type="ECO:0000256" key="12">
    <source>
        <dbReference type="ARBA" id="ARBA00023027"/>
    </source>
</evidence>
<keyword evidence="11 17" id="KW-1133">Transmembrane helix</keyword>
<keyword evidence="10" id="KW-0249">Electron transport</keyword>
<evidence type="ECO:0000256" key="8">
    <source>
        <dbReference type="ARBA" id="ARBA00022792"/>
    </source>
</evidence>
<dbReference type="GO" id="GO:0008137">
    <property type="term" value="F:NADH dehydrogenase (ubiquinone) activity"/>
    <property type="evidence" value="ECO:0007669"/>
    <property type="project" value="UniProtKB-EC"/>
</dbReference>
<keyword evidence="14 17" id="KW-0496">Mitochondrion</keyword>
<keyword evidence="13 17" id="KW-0830">Ubiquinone</keyword>
<organism evidence="21">
    <name type="scientific">Drosophila americana</name>
    <name type="common">Fruit fly</name>
    <dbReference type="NCBI Taxonomy" id="40366"/>
    <lineage>
        <taxon>Eukaryota</taxon>
        <taxon>Metazoa</taxon>
        <taxon>Ecdysozoa</taxon>
        <taxon>Arthropoda</taxon>
        <taxon>Hexapoda</taxon>
        <taxon>Insecta</taxon>
        <taxon>Pterygota</taxon>
        <taxon>Neoptera</taxon>
        <taxon>Endopterygota</taxon>
        <taxon>Diptera</taxon>
        <taxon>Brachycera</taxon>
        <taxon>Muscomorpha</taxon>
        <taxon>Ephydroidea</taxon>
        <taxon>Drosophilidae</taxon>
        <taxon>Drosophila</taxon>
    </lineage>
</organism>
<reference evidence="21" key="1">
    <citation type="submission" date="2019-03" db="EMBL/GenBank/DDBJ databases">
        <title>Characterization of fifty-two mitochondrial genomes for the family Drosophilidae (Insecta: Diptera) and their phylogenetic implications.</title>
        <authorList>
            <person name="Qian Z.-Q."/>
            <person name="Liu L."/>
        </authorList>
    </citation>
    <scope>NUCLEOTIDE SEQUENCE</scope>
</reference>
<name>A0A8F4YNC1_DROAE</name>
<gene>
    <name evidence="21" type="primary">ND5</name>
</gene>
<feature type="transmembrane region" description="Helical" evidence="17">
    <location>
        <begin position="244"/>
        <end position="266"/>
    </location>
</feature>
<feature type="transmembrane region" description="Helical" evidence="17">
    <location>
        <begin position="381"/>
        <end position="400"/>
    </location>
</feature>
<feature type="domain" description="NADH:quinone oxidoreductase/Mrp antiporter transmembrane" evidence="18">
    <location>
        <begin position="107"/>
        <end position="390"/>
    </location>
</feature>
<dbReference type="GO" id="GO:0005743">
    <property type="term" value="C:mitochondrial inner membrane"/>
    <property type="evidence" value="ECO:0007669"/>
    <property type="project" value="UniProtKB-SubCell"/>
</dbReference>
<dbReference type="PRINTS" id="PR01435">
    <property type="entry name" value="NPOXDRDTASE5"/>
</dbReference>
<evidence type="ECO:0000256" key="7">
    <source>
        <dbReference type="ARBA" id="ARBA00022692"/>
    </source>
</evidence>
<evidence type="ECO:0000256" key="6">
    <source>
        <dbReference type="ARBA" id="ARBA00022660"/>
    </source>
</evidence>
<geneLocation type="mitochondrion" evidence="21"/>
<keyword evidence="7 17" id="KW-0812">Transmembrane</keyword>
<evidence type="ECO:0000256" key="3">
    <source>
        <dbReference type="ARBA" id="ARBA00012944"/>
    </source>
</evidence>
<keyword evidence="5 17" id="KW-0813">Transport</keyword>
<evidence type="ECO:0000313" key="21">
    <source>
        <dbReference type="EMBL" id="QXG19044.1"/>
    </source>
</evidence>
<comment type="catalytic activity">
    <reaction evidence="16 17">
        <text>a ubiquinone + NADH + 5 H(+)(in) = a ubiquinol + NAD(+) + 4 H(+)(out)</text>
        <dbReference type="Rhea" id="RHEA:29091"/>
        <dbReference type="Rhea" id="RHEA-COMP:9565"/>
        <dbReference type="Rhea" id="RHEA-COMP:9566"/>
        <dbReference type="ChEBI" id="CHEBI:15378"/>
        <dbReference type="ChEBI" id="CHEBI:16389"/>
        <dbReference type="ChEBI" id="CHEBI:17976"/>
        <dbReference type="ChEBI" id="CHEBI:57540"/>
        <dbReference type="ChEBI" id="CHEBI:57945"/>
        <dbReference type="EC" id="7.1.1.2"/>
    </reaction>
</comment>
<protein>
    <recommendedName>
        <fullName evidence="4 17">NADH-ubiquinone oxidoreductase chain 5</fullName>
        <ecNumber evidence="3 17">7.1.1.2</ecNumber>
    </recommendedName>
</protein>
<feature type="transmembrane region" description="Helical" evidence="17">
    <location>
        <begin position="87"/>
        <end position="106"/>
    </location>
</feature>
<dbReference type="EMBL" id="MK659804">
    <property type="protein sequence ID" value="QXG19044.1"/>
    <property type="molecule type" value="Genomic_DNA"/>
</dbReference>
<dbReference type="PRINTS" id="PR01434">
    <property type="entry name" value="NADHDHGNASE5"/>
</dbReference>
<evidence type="ECO:0000259" key="19">
    <source>
        <dbReference type="Pfam" id="PF00662"/>
    </source>
</evidence>
<feature type="transmembrane region" description="Helical" evidence="17">
    <location>
        <begin position="421"/>
        <end position="444"/>
    </location>
</feature>
<keyword evidence="15 17" id="KW-0472">Membrane</keyword>
<evidence type="ECO:0000256" key="17">
    <source>
        <dbReference type="RuleBase" id="RU003404"/>
    </source>
</evidence>
<evidence type="ECO:0000256" key="2">
    <source>
        <dbReference type="ARBA" id="ARBA00004448"/>
    </source>
</evidence>
<feature type="domain" description="NADH dehydrogenase subunit 5 C-terminal" evidence="20">
    <location>
        <begin position="394"/>
        <end position="572"/>
    </location>
</feature>
<feature type="transmembrane region" description="Helical" evidence="17">
    <location>
        <begin position="488"/>
        <end position="513"/>
    </location>
</feature>
<evidence type="ECO:0000256" key="10">
    <source>
        <dbReference type="ARBA" id="ARBA00022982"/>
    </source>
</evidence>
<keyword evidence="12 17" id="KW-0520">NAD</keyword>
<dbReference type="PANTHER" id="PTHR42829">
    <property type="entry name" value="NADH-UBIQUINONE OXIDOREDUCTASE CHAIN 5"/>
    <property type="match status" value="1"/>
</dbReference>
<evidence type="ECO:0000256" key="15">
    <source>
        <dbReference type="ARBA" id="ARBA00023136"/>
    </source>
</evidence>
<sequence length="578" mass="65735">MKYLSICSISFLNLISISMTCFFCSLYFLLNNLVYFIEWEVVSLNSVSIVMTFLFDWMSLLFMSFVLMISSLVIYYSKEYMSGDTNINRFIMLVLMFVLSMMLLIISPNLVSILLGWDGLGLVSYCLVIYFQNIKSYNAGMLTALSNRIGDVALLLAIAWMLNYGSWNYVFYLEVMQNEFEMMLIGSLVMLAAMTKSAQIPFSSWLPAAMAAPTPVSALVHSSTLVTAGVYLLIRFNILLSNSWMGQFLLLLSGLTMFMAGLGANFEFDLKKIIALSTLSQLGLMMSILSMGFYKLAMFHLLTHALFKALLFMCAGAIIHNMNNSQDIRLMGGLSIHMPLTSACFNVSNLALCGMPFLAGFYSKDMILEIVMISNINMFSFFLYFFSTGLTVCYSFRLVYYSMTGDLNCSSLNVLNDEGWVMLRGMMGLLVMSIIGGSMLNWLIFPVPYMICLPFFLKLLTLFVCIFGGLFGYLISVSNLYSINKSMVLYNLTNFMGSMWFMPYMSTYGIIFYPLNYGQIVSKSFDQGWSEYFGGQHLYQKLLNYSQTLFLIHNNNLKIYLMLFVFWILILVNFLLFL</sequence>
<dbReference type="InterPro" id="IPR001750">
    <property type="entry name" value="ND/Mrp_TM"/>
</dbReference>
<feature type="transmembrane region" description="Helical" evidence="17">
    <location>
        <begin position="340"/>
        <end position="361"/>
    </location>
</feature>
<feature type="domain" description="NADH-Ubiquinone oxidoreductase (complex I) chain 5 N-terminal" evidence="19">
    <location>
        <begin position="42"/>
        <end position="90"/>
    </location>
</feature>
<feature type="transmembrane region" description="Helical" evidence="17">
    <location>
        <begin position="456"/>
        <end position="476"/>
    </location>
</feature>